<protein>
    <submittedName>
        <fullName evidence="2">Uncharacterized protein</fullName>
    </submittedName>
</protein>
<keyword evidence="3" id="KW-1185">Reference proteome</keyword>
<name>A0A2J6QJ38_9HELO</name>
<reference evidence="2 3" key="1">
    <citation type="submission" date="2016-05" db="EMBL/GenBank/DDBJ databases">
        <title>A degradative enzymes factory behind the ericoid mycorrhizal symbiosis.</title>
        <authorList>
            <consortium name="DOE Joint Genome Institute"/>
            <person name="Martino E."/>
            <person name="Morin E."/>
            <person name="Grelet G."/>
            <person name="Kuo A."/>
            <person name="Kohler A."/>
            <person name="Daghino S."/>
            <person name="Barry K."/>
            <person name="Choi C."/>
            <person name="Cichocki N."/>
            <person name="Clum A."/>
            <person name="Copeland A."/>
            <person name="Hainaut M."/>
            <person name="Haridas S."/>
            <person name="Labutti K."/>
            <person name="Lindquist E."/>
            <person name="Lipzen A."/>
            <person name="Khouja H.-R."/>
            <person name="Murat C."/>
            <person name="Ohm R."/>
            <person name="Olson A."/>
            <person name="Spatafora J."/>
            <person name="Veneault-Fourrey C."/>
            <person name="Henrissat B."/>
            <person name="Grigoriev I."/>
            <person name="Martin F."/>
            <person name="Perotto S."/>
        </authorList>
    </citation>
    <scope>NUCLEOTIDE SEQUENCE [LARGE SCALE GENOMIC DNA]</scope>
    <source>
        <strain evidence="2 3">UAMH 7357</strain>
    </source>
</reference>
<gene>
    <name evidence="2" type="ORF">NA56DRAFT_341615</name>
</gene>
<keyword evidence="1" id="KW-0472">Membrane</keyword>
<evidence type="ECO:0000313" key="3">
    <source>
        <dbReference type="Proteomes" id="UP000235672"/>
    </source>
</evidence>
<sequence>MIVTASKTLYVSRYTTLILTHARADSTLRSSTPSGSMEPCHTHRLSHLASLLHFVPLQAYLTFYHFLFALPSGLHAFLQPWRQLSFSFQLTYLSVLTYVIGWGWRT</sequence>
<evidence type="ECO:0000313" key="2">
    <source>
        <dbReference type="EMBL" id="PMD26283.1"/>
    </source>
</evidence>
<feature type="transmembrane region" description="Helical" evidence="1">
    <location>
        <begin position="84"/>
        <end position="104"/>
    </location>
</feature>
<accession>A0A2J6QJ38</accession>
<proteinExistence type="predicted"/>
<feature type="transmembrane region" description="Helical" evidence="1">
    <location>
        <begin position="57"/>
        <end position="77"/>
    </location>
</feature>
<dbReference type="AlphaFoldDB" id="A0A2J6QJ38"/>
<keyword evidence="1" id="KW-1133">Transmembrane helix</keyword>
<organism evidence="2 3">
    <name type="scientific">Hyaloscypha hepaticicola</name>
    <dbReference type="NCBI Taxonomy" id="2082293"/>
    <lineage>
        <taxon>Eukaryota</taxon>
        <taxon>Fungi</taxon>
        <taxon>Dikarya</taxon>
        <taxon>Ascomycota</taxon>
        <taxon>Pezizomycotina</taxon>
        <taxon>Leotiomycetes</taxon>
        <taxon>Helotiales</taxon>
        <taxon>Hyaloscyphaceae</taxon>
        <taxon>Hyaloscypha</taxon>
    </lineage>
</organism>
<evidence type="ECO:0000256" key="1">
    <source>
        <dbReference type="SAM" id="Phobius"/>
    </source>
</evidence>
<keyword evidence="1" id="KW-0812">Transmembrane</keyword>
<dbReference type="EMBL" id="KZ613468">
    <property type="protein sequence ID" value="PMD26283.1"/>
    <property type="molecule type" value="Genomic_DNA"/>
</dbReference>
<dbReference type="Proteomes" id="UP000235672">
    <property type="component" value="Unassembled WGS sequence"/>
</dbReference>